<keyword evidence="2" id="KW-1185">Reference proteome</keyword>
<dbReference type="Proteomes" id="UP001159363">
    <property type="component" value="Chromosome 2"/>
</dbReference>
<dbReference type="PANTHER" id="PTHR19446">
    <property type="entry name" value="REVERSE TRANSCRIPTASES"/>
    <property type="match status" value="1"/>
</dbReference>
<dbReference type="EMBL" id="JARBHB010000002">
    <property type="protein sequence ID" value="KAJ8892007.1"/>
    <property type="molecule type" value="Genomic_DNA"/>
</dbReference>
<evidence type="ECO:0008006" key="3">
    <source>
        <dbReference type="Google" id="ProtNLM"/>
    </source>
</evidence>
<comment type="caution">
    <text evidence="1">The sequence shown here is derived from an EMBL/GenBank/DDBJ whole genome shotgun (WGS) entry which is preliminary data.</text>
</comment>
<feature type="non-terminal residue" evidence="1">
    <location>
        <position position="307"/>
    </location>
</feature>
<evidence type="ECO:0000313" key="1">
    <source>
        <dbReference type="EMBL" id="KAJ8892007.1"/>
    </source>
</evidence>
<evidence type="ECO:0000313" key="2">
    <source>
        <dbReference type="Proteomes" id="UP001159363"/>
    </source>
</evidence>
<organism evidence="1 2">
    <name type="scientific">Dryococelus australis</name>
    <dbReference type="NCBI Taxonomy" id="614101"/>
    <lineage>
        <taxon>Eukaryota</taxon>
        <taxon>Metazoa</taxon>
        <taxon>Ecdysozoa</taxon>
        <taxon>Arthropoda</taxon>
        <taxon>Hexapoda</taxon>
        <taxon>Insecta</taxon>
        <taxon>Pterygota</taxon>
        <taxon>Neoptera</taxon>
        <taxon>Polyneoptera</taxon>
        <taxon>Phasmatodea</taxon>
        <taxon>Verophasmatodea</taxon>
        <taxon>Anareolatae</taxon>
        <taxon>Phasmatidae</taxon>
        <taxon>Eurycanthinae</taxon>
        <taxon>Dryococelus</taxon>
    </lineage>
</organism>
<sequence>MMESEIPKWDAASHSNPNTALNHLTNIITNSITGAVKQEKIKLGKFAFLFLKGIKHTKNMREKNNAFIKEQLALLNNQVTSLKRLLISKLTTTRFVECNGDSKLIWQKINNMLGNKCRDNYQTNPSNNHQLNTPETASIFLSAVNEEEIIITINKLKSNKSPGHDLIHPKVIKECQKLVSKPLVEIINVMLTNGNYPDALKIAKIIPIHKTGDKKLLKNYRPISVLNVLNKICEQMIHERLVNNKQAGAIFVDLRKAFDLLPLKIGVPQGSVLSLLLFLIYINDIGNLPLKGSVKLFADDTAIVYKH</sequence>
<reference evidence="1 2" key="1">
    <citation type="submission" date="2023-02" db="EMBL/GenBank/DDBJ databases">
        <title>LHISI_Scaffold_Assembly.</title>
        <authorList>
            <person name="Stuart O.P."/>
            <person name="Cleave R."/>
            <person name="Magrath M.J.L."/>
            <person name="Mikheyev A.S."/>
        </authorList>
    </citation>
    <scope>NUCLEOTIDE SEQUENCE [LARGE SCALE GENOMIC DNA]</scope>
    <source>
        <strain evidence="1">Daus_M_001</strain>
        <tissue evidence="1">Leg muscle</tissue>
    </source>
</reference>
<dbReference type="InterPro" id="IPR043502">
    <property type="entry name" value="DNA/RNA_pol_sf"/>
</dbReference>
<protein>
    <recommendedName>
        <fullName evidence="3">Reverse transcriptase domain-containing protein</fullName>
    </recommendedName>
</protein>
<accession>A0ABQ9I5T7</accession>
<name>A0ABQ9I5T7_9NEOP</name>
<proteinExistence type="predicted"/>
<gene>
    <name evidence="1" type="ORF">PR048_004572</name>
</gene>
<dbReference type="SUPFAM" id="SSF56672">
    <property type="entry name" value="DNA/RNA polymerases"/>
    <property type="match status" value="1"/>
</dbReference>